<dbReference type="GeneID" id="24440124"/>
<proteinExistence type="predicted"/>
<keyword evidence="1" id="KW-1133">Transmembrane helix</keyword>
<organism evidence="2 3">
    <name type="scientific">Tetrahymena thermophila (strain SB210)</name>
    <dbReference type="NCBI Taxonomy" id="312017"/>
    <lineage>
        <taxon>Eukaryota</taxon>
        <taxon>Sar</taxon>
        <taxon>Alveolata</taxon>
        <taxon>Ciliophora</taxon>
        <taxon>Intramacronucleata</taxon>
        <taxon>Oligohymenophorea</taxon>
        <taxon>Hymenostomatida</taxon>
        <taxon>Tetrahymenina</taxon>
        <taxon>Tetrahymenidae</taxon>
        <taxon>Tetrahymena</taxon>
    </lineage>
</organism>
<dbReference type="AlphaFoldDB" id="W7X4Q3"/>
<keyword evidence="1" id="KW-0472">Membrane</keyword>
<dbReference type="Proteomes" id="UP000009168">
    <property type="component" value="Unassembled WGS sequence"/>
</dbReference>
<keyword evidence="1 2" id="KW-0812">Transmembrane</keyword>
<reference evidence="3" key="1">
    <citation type="journal article" date="2006" name="PLoS Biol.">
        <title>Macronuclear genome sequence of the ciliate Tetrahymena thermophila, a model eukaryote.</title>
        <authorList>
            <person name="Eisen J.A."/>
            <person name="Coyne R.S."/>
            <person name="Wu M."/>
            <person name="Wu D."/>
            <person name="Thiagarajan M."/>
            <person name="Wortman J.R."/>
            <person name="Badger J.H."/>
            <person name="Ren Q."/>
            <person name="Amedeo P."/>
            <person name="Jones K.M."/>
            <person name="Tallon L.J."/>
            <person name="Delcher A.L."/>
            <person name="Salzberg S.L."/>
            <person name="Silva J.C."/>
            <person name="Haas B.J."/>
            <person name="Majoros W.H."/>
            <person name="Farzad M."/>
            <person name="Carlton J.M."/>
            <person name="Smith R.K. Jr."/>
            <person name="Garg J."/>
            <person name="Pearlman R.E."/>
            <person name="Karrer K.M."/>
            <person name="Sun L."/>
            <person name="Manning G."/>
            <person name="Elde N.C."/>
            <person name="Turkewitz A.P."/>
            <person name="Asai D.J."/>
            <person name="Wilkes D.E."/>
            <person name="Wang Y."/>
            <person name="Cai H."/>
            <person name="Collins K."/>
            <person name="Stewart B.A."/>
            <person name="Lee S.R."/>
            <person name="Wilamowska K."/>
            <person name="Weinberg Z."/>
            <person name="Ruzzo W.L."/>
            <person name="Wloga D."/>
            <person name="Gaertig J."/>
            <person name="Frankel J."/>
            <person name="Tsao C.-C."/>
            <person name="Gorovsky M.A."/>
            <person name="Keeling P.J."/>
            <person name="Waller R.F."/>
            <person name="Patron N.J."/>
            <person name="Cherry J.M."/>
            <person name="Stover N.A."/>
            <person name="Krieger C.J."/>
            <person name="del Toro C."/>
            <person name="Ryder H.F."/>
            <person name="Williamson S.C."/>
            <person name="Barbeau R.A."/>
            <person name="Hamilton E.P."/>
            <person name="Orias E."/>
        </authorList>
    </citation>
    <scope>NUCLEOTIDE SEQUENCE [LARGE SCALE GENOMIC DNA]</scope>
    <source>
        <strain evidence="3">SB210</strain>
    </source>
</reference>
<feature type="transmembrane region" description="Helical" evidence="1">
    <location>
        <begin position="38"/>
        <end position="61"/>
    </location>
</feature>
<evidence type="ECO:0000256" key="1">
    <source>
        <dbReference type="SAM" id="Phobius"/>
    </source>
</evidence>
<gene>
    <name evidence="2" type="ORF">TTHERM_000670379</name>
</gene>
<evidence type="ECO:0000313" key="2">
    <source>
        <dbReference type="EMBL" id="EWS71348.1"/>
    </source>
</evidence>
<dbReference type="KEGG" id="tet:TTHERM_000670379"/>
<dbReference type="InParanoid" id="W7X4Q3"/>
<keyword evidence="3" id="KW-1185">Reference proteome</keyword>
<accession>W7X4Q3</accession>
<feature type="transmembrane region" description="Helical" evidence="1">
    <location>
        <begin position="172"/>
        <end position="195"/>
    </location>
</feature>
<evidence type="ECO:0000313" key="3">
    <source>
        <dbReference type="Proteomes" id="UP000009168"/>
    </source>
</evidence>
<protein>
    <submittedName>
        <fullName evidence="2">Transmembrane protein, putative</fullName>
    </submittedName>
</protein>
<sequence>MTHAQIAILNKDHCRIAIRFEFYKTLNKEELYLFKLNLIPFLIFLRSASFHLFLISYLILYYTHFLIAHQKCQPIPRRDKDKLFFLQYLLCSLQGHFNQLFQTNWLHKFRTHLLRKTFQKRKRISLTQKSKKNYLIYFLVCFTYFNCFLSYFNLEYYCFLYHFSQNLYSNQAVPFINCLKLYLDLLFMMITLRFFKSQFY</sequence>
<dbReference type="RefSeq" id="XP_012656122.1">
    <property type="nucleotide sequence ID" value="XM_012800668.1"/>
</dbReference>
<dbReference type="EMBL" id="GG662308">
    <property type="protein sequence ID" value="EWS71348.1"/>
    <property type="molecule type" value="Genomic_DNA"/>
</dbReference>
<name>W7X4Q3_TETTS</name>
<feature type="transmembrane region" description="Helical" evidence="1">
    <location>
        <begin position="134"/>
        <end position="152"/>
    </location>
</feature>